<sequence>MTLFDQNVSRAPVTEPEPPRRWGRGTVTGVWALTLAVVVLFVLTFVPSGYVIQQPGPVYNTLGTSTNADGQQVPLITVPNEQDAATDGQLDLLTVQVSGNRERTPSWIDLVQAWFDPSRAVVPIDRIFPAGQSTEQRNTENAALMTDSQNEASAAALRELGYTVPQTISVATVDETGATAGILQEKDVITSVNGTDVTSVEGVRSAVQDAAGAPVTLGFDRDGSSRTAQVTPKPTDVDGRQQYLLGVGLAISFDLPIDVQIQLNDVGGPSAGMMFALGIIDKMTPGDLTGGQHIAGTGTIDADGNVGPIGGIRQKLYGARDAGATWFLAPEANCNEVVGHVPDGIRVFSTSTLSQSLTALETIRDGGDLDALPTCDSGS</sequence>
<keyword evidence="1" id="KW-0720">Serine protease</keyword>
<protein>
    <recommendedName>
        <fullName evidence="1">endopeptidase La</fullName>
        <ecNumber evidence="1">3.4.21.53</ecNumber>
    </recommendedName>
</protein>
<dbReference type="EMBL" id="QDFT01000044">
    <property type="protein sequence ID" value="PVE64507.1"/>
    <property type="molecule type" value="Genomic_DNA"/>
</dbReference>
<name>A0A2T7W5E1_MICTE</name>
<keyword evidence="1" id="KW-0645">Protease</keyword>
<dbReference type="Gene3D" id="3.30.230.10">
    <property type="match status" value="1"/>
</dbReference>
<dbReference type="InterPro" id="IPR008269">
    <property type="entry name" value="Lon_proteolytic"/>
</dbReference>
<dbReference type="SUPFAM" id="SSF54211">
    <property type="entry name" value="Ribosomal protein S5 domain 2-like"/>
    <property type="match status" value="1"/>
</dbReference>
<keyword evidence="1" id="KW-0378">Hydrolase</keyword>
<comment type="similarity">
    <text evidence="1">Belongs to the peptidase S16 family.</text>
</comment>
<keyword evidence="3" id="KW-0472">Membrane</keyword>
<evidence type="ECO:0000313" key="6">
    <source>
        <dbReference type="Proteomes" id="UP000244649"/>
    </source>
</evidence>
<feature type="active site" evidence="1">
    <location>
        <position position="315"/>
    </location>
</feature>
<keyword evidence="3" id="KW-0812">Transmembrane</keyword>
<organism evidence="5 6">
    <name type="scientific">Microbacterium testaceum</name>
    <name type="common">Aureobacterium testaceum</name>
    <name type="synonym">Brevibacterium testaceum</name>
    <dbReference type="NCBI Taxonomy" id="2033"/>
    <lineage>
        <taxon>Bacteria</taxon>
        <taxon>Bacillati</taxon>
        <taxon>Actinomycetota</taxon>
        <taxon>Actinomycetes</taxon>
        <taxon>Micrococcales</taxon>
        <taxon>Microbacteriaceae</taxon>
        <taxon>Microbacterium</taxon>
    </lineage>
</organism>
<dbReference type="PANTHER" id="PTHR10046">
    <property type="entry name" value="ATP DEPENDENT LON PROTEASE FAMILY MEMBER"/>
    <property type="match status" value="1"/>
</dbReference>
<feature type="region of interest" description="Disordered" evidence="2">
    <location>
        <begin position="1"/>
        <end position="22"/>
    </location>
</feature>
<dbReference type="GO" id="GO:0030163">
    <property type="term" value="P:protein catabolic process"/>
    <property type="evidence" value="ECO:0007669"/>
    <property type="project" value="InterPro"/>
</dbReference>
<dbReference type="GO" id="GO:0004252">
    <property type="term" value="F:serine-type endopeptidase activity"/>
    <property type="evidence" value="ECO:0007669"/>
    <property type="project" value="UniProtKB-UniRule"/>
</dbReference>
<dbReference type="GO" id="GO:0006508">
    <property type="term" value="P:proteolysis"/>
    <property type="evidence" value="ECO:0007669"/>
    <property type="project" value="UniProtKB-KW"/>
</dbReference>
<dbReference type="Pfam" id="PF05362">
    <property type="entry name" value="Lon_C"/>
    <property type="match status" value="1"/>
</dbReference>
<dbReference type="EC" id="3.4.21.53" evidence="1"/>
<feature type="active site" evidence="1">
    <location>
        <position position="270"/>
    </location>
</feature>
<keyword evidence="3" id="KW-1133">Transmembrane helix</keyword>
<dbReference type="InterPro" id="IPR020568">
    <property type="entry name" value="Ribosomal_Su5_D2-typ_SF"/>
</dbReference>
<dbReference type="AlphaFoldDB" id="A0A2T7W5E1"/>
<dbReference type="SUPFAM" id="SSF50156">
    <property type="entry name" value="PDZ domain-like"/>
    <property type="match status" value="1"/>
</dbReference>
<evidence type="ECO:0000256" key="1">
    <source>
        <dbReference type="PROSITE-ProRule" id="PRU01122"/>
    </source>
</evidence>
<dbReference type="InterPro" id="IPR014721">
    <property type="entry name" value="Ribsml_uS5_D2-typ_fold_subgr"/>
</dbReference>
<gene>
    <name evidence="5" type="ORF">DC432_13530</name>
</gene>
<dbReference type="RefSeq" id="WP_116538325.1">
    <property type="nucleotide sequence ID" value="NZ_QDFT01000044.1"/>
</dbReference>
<evidence type="ECO:0000259" key="4">
    <source>
        <dbReference type="PROSITE" id="PS51786"/>
    </source>
</evidence>
<dbReference type="Gene3D" id="2.30.42.10">
    <property type="match status" value="1"/>
</dbReference>
<accession>A0A2T7W5E1</accession>
<comment type="catalytic activity">
    <reaction evidence="1">
        <text>Hydrolysis of proteins in presence of ATP.</text>
        <dbReference type="EC" id="3.4.21.53"/>
    </reaction>
</comment>
<dbReference type="PROSITE" id="PS51786">
    <property type="entry name" value="LON_PROTEOLYTIC"/>
    <property type="match status" value="1"/>
</dbReference>
<feature type="domain" description="Lon proteolytic" evidence="4">
    <location>
        <begin position="265"/>
        <end position="363"/>
    </location>
</feature>
<proteinExistence type="inferred from homology"/>
<dbReference type="InterPro" id="IPR036034">
    <property type="entry name" value="PDZ_sf"/>
</dbReference>
<evidence type="ECO:0000313" key="5">
    <source>
        <dbReference type="EMBL" id="PVE64507.1"/>
    </source>
</evidence>
<dbReference type="GO" id="GO:0004176">
    <property type="term" value="F:ATP-dependent peptidase activity"/>
    <property type="evidence" value="ECO:0007669"/>
    <property type="project" value="UniProtKB-UniRule"/>
</dbReference>
<dbReference type="InterPro" id="IPR027065">
    <property type="entry name" value="Lon_Prtase"/>
</dbReference>
<dbReference type="Proteomes" id="UP000244649">
    <property type="component" value="Unassembled WGS sequence"/>
</dbReference>
<comment type="caution">
    <text evidence="5">The sequence shown here is derived from an EMBL/GenBank/DDBJ whole genome shotgun (WGS) entry which is preliminary data.</text>
</comment>
<dbReference type="GO" id="GO:0005524">
    <property type="term" value="F:ATP binding"/>
    <property type="evidence" value="ECO:0007669"/>
    <property type="project" value="InterPro"/>
</dbReference>
<feature type="transmembrane region" description="Helical" evidence="3">
    <location>
        <begin position="30"/>
        <end position="52"/>
    </location>
</feature>
<evidence type="ECO:0000256" key="2">
    <source>
        <dbReference type="SAM" id="MobiDB-lite"/>
    </source>
</evidence>
<reference evidence="5 6" key="1">
    <citation type="submission" date="2018-04" db="EMBL/GenBank/DDBJ databases">
        <authorList>
            <person name="Go L.Y."/>
            <person name="Mitchell J.A."/>
        </authorList>
    </citation>
    <scope>NUCLEOTIDE SEQUENCE [LARGE SCALE GENOMIC DNA]</scope>
    <source>
        <strain evidence="5 6">TPD7010</strain>
    </source>
</reference>
<evidence type="ECO:0000256" key="3">
    <source>
        <dbReference type="SAM" id="Phobius"/>
    </source>
</evidence>